<accession>A0A938X6E5</accession>
<keyword evidence="6" id="KW-1185">Reference proteome</keyword>
<evidence type="ECO:0000259" key="4">
    <source>
        <dbReference type="Pfam" id="PF02638"/>
    </source>
</evidence>
<organism evidence="5 6">
    <name type="scientific">Merdimmobilis hominis</name>
    <dbReference type="NCBI Taxonomy" id="2897707"/>
    <lineage>
        <taxon>Bacteria</taxon>
        <taxon>Bacillati</taxon>
        <taxon>Bacillota</taxon>
        <taxon>Clostridia</taxon>
        <taxon>Eubacteriales</taxon>
        <taxon>Oscillospiraceae</taxon>
        <taxon>Merdimmobilis</taxon>
    </lineage>
</organism>
<feature type="chain" id="PRO_5037795405" evidence="3">
    <location>
        <begin position="19"/>
        <end position="455"/>
    </location>
</feature>
<dbReference type="InterPro" id="IPR052177">
    <property type="entry name" value="Divisome_Glycosyl_Hydrolase"/>
</dbReference>
<proteinExistence type="predicted"/>
<feature type="domain" description="Glycosyl hydrolase-like 10" evidence="4">
    <location>
        <begin position="136"/>
        <end position="429"/>
    </location>
</feature>
<dbReference type="InterPro" id="IPR017853">
    <property type="entry name" value="GH"/>
</dbReference>
<dbReference type="Gene3D" id="3.20.20.80">
    <property type="entry name" value="Glycosidases"/>
    <property type="match status" value="1"/>
</dbReference>
<reference evidence="5" key="2">
    <citation type="journal article" date="2021" name="Sci. Rep.">
        <title>The distribution of antibiotic resistance genes in chicken gut microbiota commensals.</title>
        <authorList>
            <person name="Juricova H."/>
            <person name="Matiasovicova J."/>
            <person name="Kubasova T."/>
            <person name="Cejkova D."/>
            <person name="Rychlik I."/>
        </authorList>
    </citation>
    <scope>NUCLEOTIDE SEQUENCE</scope>
    <source>
        <strain evidence="5">An559</strain>
    </source>
</reference>
<feature type="signal peptide" evidence="3">
    <location>
        <begin position="1"/>
        <end position="18"/>
    </location>
</feature>
<feature type="region of interest" description="Disordered" evidence="2">
    <location>
        <begin position="63"/>
        <end position="134"/>
    </location>
</feature>
<dbReference type="SUPFAM" id="SSF51445">
    <property type="entry name" value="(Trans)glycosidases"/>
    <property type="match status" value="1"/>
</dbReference>
<dbReference type="InterPro" id="IPR003790">
    <property type="entry name" value="GHL10"/>
</dbReference>
<dbReference type="PANTHER" id="PTHR43405:SF1">
    <property type="entry name" value="GLYCOSYL HYDROLASE DIGH"/>
    <property type="match status" value="1"/>
</dbReference>
<comment type="caution">
    <text evidence="5">The sequence shown here is derived from an EMBL/GenBank/DDBJ whole genome shotgun (WGS) entry which is preliminary data.</text>
</comment>
<keyword evidence="1 3" id="KW-0732">Signal</keyword>
<evidence type="ECO:0000256" key="1">
    <source>
        <dbReference type="ARBA" id="ARBA00022729"/>
    </source>
</evidence>
<dbReference type="PANTHER" id="PTHR43405">
    <property type="entry name" value="GLYCOSYL HYDROLASE DIGH"/>
    <property type="match status" value="1"/>
</dbReference>
<reference evidence="5" key="1">
    <citation type="submission" date="2020-08" db="EMBL/GenBank/DDBJ databases">
        <authorList>
            <person name="Cejkova D."/>
            <person name="Kubasova T."/>
            <person name="Jahodarova E."/>
            <person name="Rychlik I."/>
        </authorList>
    </citation>
    <scope>NUCLEOTIDE SEQUENCE</scope>
    <source>
        <strain evidence="5">An559</strain>
    </source>
</reference>
<dbReference type="EMBL" id="JACJKY010000003">
    <property type="protein sequence ID" value="MBM6920061.1"/>
    <property type="molecule type" value="Genomic_DNA"/>
</dbReference>
<evidence type="ECO:0000256" key="3">
    <source>
        <dbReference type="SAM" id="SignalP"/>
    </source>
</evidence>
<evidence type="ECO:0000256" key="2">
    <source>
        <dbReference type="SAM" id="MobiDB-lite"/>
    </source>
</evidence>
<gene>
    <name evidence="5" type="ORF">H6A12_02645</name>
</gene>
<evidence type="ECO:0000313" key="5">
    <source>
        <dbReference type="EMBL" id="MBM6920061.1"/>
    </source>
</evidence>
<name>A0A938X6E5_9FIRM</name>
<dbReference type="RefSeq" id="WP_204444501.1">
    <property type="nucleotide sequence ID" value="NZ_JACJKY010000003.1"/>
</dbReference>
<dbReference type="AlphaFoldDB" id="A0A938X6E5"/>
<dbReference type="Pfam" id="PF02638">
    <property type="entry name" value="GHL10"/>
    <property type="match status" value="1"/>
</dbReference>
<dbReference type="Proteomes" id="UP000774750">
    <property type="component" value="Unassembled WGS sequence"/>
</dbReference>
<sequence length="455" mass="49093">MKKRVLLAAVLAVTVLFGACKPYVPDELSWLMESGEIVDSIADQSEEPESVMGDLMNQIESANEAASESLSSTSDSASDTASSSDSSNESPGGSSSQSSSNGSSSQGSSNGSSQGSSSKPSAGGSSSTPSNPQTAQMRGVWISYIELSAFAGSSQSTFTTKIASMMKTCKQKGINTVFVQVRPFGDAIYPSKLFPWSRTVSGQTGKALSYDPMQIIVAQARAQGLSVHAWINPYRLMKDGDMQKVDQSYAIGKWYRASNRDDYMVNVSGTWWLKPGNAEVRSLITAGAKELLTNYAIDGIHIDDYFYADAPSKYGDTTAQAKANNTALVKSLYQTVKSVRSSAQFGVSPAGGFRADSKLPASDTGYLSTDLALWCSKSGYIDYVMPQIYWDYAHTVQPFTMTLEKWKSFVTASSVKLYIGLAPYKYGSDIIERQKADSVSGKAAGWCLYRYDNIK</sequence>
<feature type="compositionally biased region" description="Low complexity" evidence="2">
    <location>
        <begin position="63"/>
        <end position="131"/>
    </location>
</feature>
<evidence type="ECO:0000313" key="6">
    <source>
        <dbReference type="Proteomes" id="UP000774750"/>
    </source>
</evidence>
<dbReference type="PROSITE" id="PS51257">
    <property type="entry name" value="PROKAR_LIPOPROTEIN"/>
    <property type="match status" value="1"/>
</dbReference>
<protein>
    <submittedName>
        <fullName evidence="5">Family 10 glycosylhydrolase</fullName>
    </submittedName>
</protein>